<proteinExistence type="predicted"/>
<dbReference type="Proteomes" id="UP001432322">
    <property type="component" value="Unassembled WGS sequence"/>
</dbReference>
<sequence length="67" mass="7214">SVVADVQYTMTALIQNLVHAVDGQSIHVVVFLVVFYILIGSDSLQHVLLSREMVATAGDFSVTRPAA</sequence>
<keyword evidence="1" id="KW-1133">Transmembrane helix</keyword>
<dbReference type="AlphaFoldDB" id="A0AAV5VQS0"/>
<evidence type="ECO:0000313" key="3">
    <source>
        <dbReference type="Proteomes" id="UP001432322"/>
    </source>
</evidence>
<keyword evidence="3" id="KW-1185">Reference proteome</keyword>
<evidence type="ECO:0000256" key="1">
    <source>
        <dbReference type="SAM" id="Phobius"/>
    </source>
</evidence>
<feature type="transmembrane region" description="Helical" evidence="1">
    <location>
        <begin position="26"/>
        <end position="44"/>
    </location>
</feature>
<reference evidence="2" key="1">
    <citation type="submission" date="2023-10" db="EMBL/GenBank/DDBJ databases">
        <title>Genome assembly of Pristionchus species.</title>
        <authorList>
            <person name="Yoshida K."/>
            <person name="Sommer R.J."/>
        </authorList>
    </citation>
    <scope>NUCLEOTIDE SEQUENCE</scope>
    <source>
        <strain evidence="2">RS5133</strain>
    </source>
</reference>
<dbReference type="EMBL" id="BTSY01000003">
    <property type="protein sequence ID" value="GMT20683.1"/>
    <property type="molecule type" value="Genomic_DNA"/>
</dbReference>
<name>A0AAV5VQS0_9BILA</name>
<keyword evidence="1" id="KW-0812">Transmembrane</keyword>
<comment type="caution">
    <text evidence="2">The sequence shown here is derived from an EMBL/GenBank/DDBJ whole genome shotgun (WGS) entry which is preliminary data.</text>
</comment>
<keyword evidence="1" id="KW-0472">Membrane</keyword>
<gene>
    <name evidence="2" type="ORF">PFISCL1PPCAC_11980</name>
</gene>
<feature type="non-terminal residue" evidence="2">
    <location>
        <position position="67"/>
    </location>
</feature>
<accession>A0AAV5VQS0</accession>
<protein>
    <submittedName>
        <fullName evidence="2">Uncharacterized protein</fullName>
    </submittedName>
</protein>
<organism evidence="2 3">
    <name type="scientific">Pristionchus fissidentatus</name>
    <dbReference type="NCBI Taxonomy" id="1538716"/>
    <lineage>
        <taxon>Eukaryota</taxon>
        <taxon>Metazoa</taxon>
        <taxon>Ecdysozoa</taxon>
        <taxon>Nematoda</taxon>
        <taxon>Chromadorea</taxon>
        <taxon>Rhabditida</taxon>
        <taxon>Rhabditina</taxon>
        <taxon>Diplogasteromorpha</taxon>
        <taxon>Diplogasteroidea</taxon>
        <taxon>Neodiplogasteridae</taxon>
        <taxon>Pristionchus</taxon>
    </lineage>
</organism>
<evidence type="ECO:0000313" key="2">
    <source>
        <dbReference type="EMBL" id="GMT20683.1"/>
    </source>
</evidence>
<feature type="non-terminal residue" evidence="2">
    <location>
        <position position="1"/>
    </location>
</feature>